<organism evidence="9 10">
    <name type="scientific">Takifugu flavidus</name>
    <name type="common">sansaifugu</name>
    <dbReference type="NCBI Taxonomy" id="433684"/>
    <lineage>
        <taxon>Eukaryota</taxon>
        <taxon>Metazoa</taxon>
        <taxon>Chordata</taxon>
        <taxon>Craniata</taxon>
        <taxon>Vertebrata</taxon>
        <taxon>Euteleostomi</taxon>
        <taxon>Actinopterygii</taxon>
        <taxon>Neopterygii</taxon>
        <taxon>Teleostei</taxon>
        <taxon>Neoteleostei</taxon>
        <taxon>Acanthomorphata</taxon>
        <taxon>Eupercaria</taxon>
        <taxon>Tetraodontiformes</taxon>
        <taxon>Tetradontoidea</taxon>
        <taxon>Tetraodontidae</taxon>
        <taxon>Takifugu</taxon>
    </lineage>
</organism>
<protein>
    <submittedName>
        <fullName evidence="9">Glycoprotein endo-alpha-1,2-mannosidase-like protein</fullName>
    </submittedName>
</protein>
<reference evidence="9 10" key="1">
    <citation type="submission" date="2019-04" db="EMBL/GenBank/DDBJ databases">
        <title>Chromosome genome assembly for Takifugu flavidus.</title>
        <authorList>
            <person name="Xiao S."/>
        </authorList>
    </citation>
    <scope>NUCLEOTIDE SEQUENCE [LARGE SCALE GENOMIC DNA]</scope>
    <source>
        <strain evidence="9">HTHZ2018</strain>
        <tissue evidence="9">Muscle</tissue>
    </source>
</reference>
<evidence type="ECO:0000313" key="10">
    <source>
        <dbReference type="Proteomes" id="UP000324091"/>
    </source>
</evidence>
<dbReference type="FunFam" id="3.20.20.80:FF:000019">
    <property type="entry name" value="glycoprotein endo-alpha-1,2-mannosidase"/>
    <property type="match status" value="1"/>
</dbReference>
<dbReference type="CDD" id="cd11574">
    <property type="entry name" value="GH99"/>
    <property type="match status" value="1"/>
</dbReference>
<evidence type="ECO:0000256" key="8">
    <source>
        <dbReference type="ARBA" id="ARBA00023136"/>
    </source>
</evidence>
<dbReference type="PANTHER" id="PTHR13572:SF2">
    <property type="entry name" value="GLYCOPROTEIN ENDO-ALPHA-1,2-MANNOSIDASE-LIKE PROTEIN"/>
    <property type="match status" value="1"/>
</dbReference>
<keyword evidence="10" id="KW-1185">Reference proteome</keyword>
<keyword evidence="7" id="KW-0333">Golgi apparatus</keyword>
<keyword evidence="8" id="KW-0472">Membrane</keyword>
<evidence type="ECO:0000256" key="2">
    <source>
        <dbReference type="ARBA" id="ARBA00009559"/>
    </source>
</evidence>
<dbReference type="GO" id="GO:0004559">
    <property type="term" value="F:alpha-mannosidase activity"/>
    <property type="evidence" value="ECO:0007669"/>
    <property type="project" value="TreeGrafter"/>
</dbReference>
<dbReference type="Proteomes" id="UP000324091">
    <property type="component" value="Chromosome 21"/>
</dbReference>
<sequence>MTRLRRKALVALFLFTLFIFGAMMGLRTLKPSDGFSDLAPGMDFTGERSERRRLDARDAVAASPGQFHMDSSDTKVVFTRSDRDYSIFYDVHIFYYLWYGSPSVDNKYIHWDHVLVPHWDPKIAASHAQGRHMPPEDIASSFYPELGPYSSRDPKVLESHMAQIEASAAGVLVLSWYPPGVADDHGGPTEDLVPAVMDAAHRHSIKDAERRCYANACTHVCPAQVAFHIQPYKGRTDQTIHDNIKYIINRYGKHGAFYRFKTSTGQVLPLFYVYDSYLTPPESWAELLTAKGAHSIRGTPYDGIFVGLIVEERHKHDIRASGFDGIYTYFASNGFSFGSSHQNWKAIKTFCDSNNLLFIPSVGPGYVDTAVRPWNNHNTRNRVNGRYYETSLQAALSVRPEIVTITSFNQWHEGTQVERAVPKKTTSRLYLDYQPNQPDHYLQLTRQWAENFNKEKDNWLM</sequence>
<dbReference type="GO" id="GO:0000139">
    <property type="term" value="C:Golgi membrane"/>
    <property type="evidence" value="ECO:0007669"/>
    <property type="project" value="UniProtKB-SubCell"/>
</dbReference>
<keyword evidence="5" id="KW-0735">Signal-anchor</keyword>
<evidence type="ECO:0000313" key="9">
    <source>
        <dbReference type="EMBL" id="TWW65497.1"/>
    </source>
</evidence>
<proteinExistence type="inferred from homology"/>
<keyword evidence="3" id="KW-0812">Transmembrane</keyword>
<comment type="caution">
    <text evidence="9">The sequence shown here is derived from an EMBL/GenBank/DDBJ whole genome shotgun (WGS) entry which is preliminary data.</text>
</comment>
<comment type="similarity">
    <text evidence="2">Belongs to the glycosyl hydrolase 99 family.</text>
</comment>
<dbReference type="EMBL" id="RHFK02000014">
    <property type="protein sequence ID" value="TWW65497.1"/>
    <property type="molecule type" value="Genomic_DNA"/>
</dbReference>
<keyword evidence="4" id="KW-0378">Hydrolase</keyword>
<dbReference type="AlphaFoldDB" id="A0A5C6NIQ2"/>
<evidence type="ECO:0000256" key="3">
    <source>
        <dbReference type="ARBA" id="ARBA00022692"/>
    </source>
</evidence>
<keyword evidence="6" id="KW-1133">Transmembrane helix</keyword>
<evidence type="ECO:0000256" key="4">
    <source>
        <dbReference type="ARBA" id="ARBA00022801"/>
    </source>
</evidence>
<dbReference type="PANTHER" id="PTHR13572">
    <property type="entry name" value="ENDO-ALPHA-1,2-MANNOSIDASE"/>
    <property type="match status" value="1"/>
</dbReference>
<gene>
    <name evidence="9" type="ORF">D4764_21G0003970</name>
</gene>
<evidence type="ECO:0000256" key="5">
    <source>
        <dbReference type="ARBA" id="ARBA00022968"/>
    </source>
</evidence>
<accession>A0A5C6NIQ2</accession>
<dbReference type="Gene3D" id="3.20.20.80">
    <property type="entry name" value="Glycosidases"/>
    <property type="match status" value="1"/>
</dbReference>
<dbReference type="InterPro" id="IPR026071">
    <property type="entry name" value="Glyco_Hydrolase_99"/>
</dbReference>
<evidence type="ECO:0000256" key="1">
    <source>
        <dbReference type="ARBA" id="ARBA00004323"/>
    </source>
</evidence>
<comment type="subcellular location">
    <subcellularLocation>
        <location evidence="1">Golgi apparatus membrane</location>
        <topology evidence="1">Single-pass type II membrane protein</topology>
    </subcellularLocation>
</comment>
<evidence type="ECO:0000256" key="6">
    <source>
        <dbReference type="ARBA" id="ARBA00022989"/>
    </source>
</evidence>
<name>A0A5C6NIQ2_9TELE</name>
<dbReference type="Pfam" id="PF16317">
    <property type="entry name" value="Glyco_hydro_99"/>
    <property type="match status" value="1"/>
</dbReference>
<evidence type="ECO:0000256" key="7">
    <source>
        <dbReference type="ARBA" id="ARBA00023034"/>
    </source>
</evidence>